<feature type="binding site" evidence="16">
    <location>
        <position position="59"/>
    </location>
    <ligand>
        <name>[2Fe-2S] cluster</name>
        <dbReference type="ChEBI" id="CHEBI:190135"/>
        <label>1</label>
    </ligand>
</feature>
<evidence type="ECO:0000256" key="9">
    <source>
        <dbReference type="ARBA" id="ARBA00023002"/>
    </source>
</evidence>
<dbReference type="Gene3D" id="1.10.150.120">
    <property type="entry name" value="[2Fe-2S]-binding domain"/>
    <property type="match status" value="1"/>
</dbReference>
<dbReference type="Gene3D" id="3.10.20.30">
    <property type="match status" value="1"/>
</dbReference>
<evidence type="ECO:0000256" key="13">
    <source>
        <dbReference type="ARBA" id="ARBA00034078"/>
    </source>
</evidence>
<dbReference type="GO" id="GO:0071949">
    <property type="term" value="F:FAD binding"/>
    <property type="evidence" value="ECO:0007669"/>
    <property type="project" value="InterPro"/>
</dbReference>
<feature type="binding site" evidence="15">
    <location>
        <position position="858"/>
    </location>
    <ligand>
        <name>substrate</name>
    </ligand>
</feature>
<feature type="binding site" evidence="16">
    <location>
        <position position="56"/>
    </location>
    <ligand>
        <name>[2Fe-2S] cluster</name>
        <dbReference type="ChEBI" id="CHEBI:190135"/>
        <label>1</label>
    </ligand>
</feature>
<dbReference type="PROSITE" id="PS00197">
    <property type="entry name" value="2FE2S_FER_1"/>
    <property type="match status" value="1"/>
</dbReference>
<dbReference type="SUPFAM" id="SSF54665">
    <property type="entry name" value="CO dehydrogenase molybdoprotein N-domain-like"/>
    <property type="match status" value="1"/>
</dbReference>
<evidence type="ECO:0000256" key="2">
    <source>
        <dbReference type="ARBA" id="ARBA00004275"/>
    </source>
</evidence>
<dbReference type="InterPro" id="IPR036318">
    <property type="entry name" value="FAD-bd_PCMH-like_sf"/>
</dbReference>
<dbReference type="SUPFAM" id="SSF56003">
    <property type="entry name" value="Molybdenum cofactor-binding domain"/>
    <property type="match status" value="1"/>
</dbReference>
<dbReference type="Gene3D" id="3.30.43.10">
    <property type="entry name" value="Uridine Diphospho-n-acetylenolpyruvylglucosamine Reductase, domain 2"/>
    <property type="match status" value="1"/>
</dbReference>
<evidence type="ECO:0000256" key="6">
    <source>
        <dbReference type="ARBA" id="ARBA00022714"/>
    </source>
</evidence>
<dbReference type="PROSITE" id="PS51085">
    <property type="entry name" value="2FE2S_FER_2"/>
    <property type="match status" value="1"/>
</dbReference>
<dbReference type="InterPro" id="IPR016169">
    <property type="entry name" value="FAD-bd_PCMH_sub2"/>
</dbReference>
<comment type="cofactor">
    <cofactor evidence="13">
        <name>[2Fe-2S] cluster</name>
        <dbReference type="ChEBI" id="CHEBI:190135"/>
    </cofactor>
</comment>
<dbReference type="SUPFAM" id="SSF54292">
    <property type="entry name" value="2Fe-2S ferredoxin-like"/>
    <property type="match status" value="1"/>
</dbReference>
<feature type="binding site" evidence="16">
    <location>
        <position position="745"/>
    </location>
    <ligand>
        <name>Mo-molybdopterin</name>
        <dbReference type="ChEBI" id="CHEBI:71302"/>
    </ligand>
    <ligandPart>
        <name>Mo</name>
        <dbReference type="ChEBI" id="CHEBI:28685"/>
    </ligandPart>
</feature>
<dbReference type="Gene3D" id="3.30.465.10">
    <property type="match status" value="1"/>
</dbReference>
<dbReference type="PIRSF" id="PIRSF000127">
    <property type="entry name" value="Xanthine_DH"/>
    <property type="match status" value="1"/>
</dbReference>
<feature type="binding site" evidence="16">
    <location>
        <position position="160"/>
    </location>
    <ligand>
        <name>[2Fe-2S] cluster</name>
        <dbReference type="ChEBI" id="CHEBI:190135"/>
        <label>2</label>
    </ligand>
</feature>
<organism evidence="19 20">
    <name type="scientific">Clydaea vesicula</name>
    <dbReference type="NCBI Taxonomy" id="447962"/>
    <lineage>
        <taxon>Eukaryota</taxon>
        <taxon>Fungi</taxon>
        <taxon>Fungi incertae sedis</taxon>
        <taxon>Chytridiomycota</taxon>
        <taxon>Chytridiomycota incertae sedis</taxon>
        <taxon>Chytridiomycetes</taxon>
        <taxon>Lobulomycetales</taxon>
        <taxon>Lobulomycetaceae</taxon>
        <taxon>Clydaea</taxon>
    </lineage>
</organism>
<feature type="binding site" evidence="16">
    <location>
        <position position="158"/>
    </location>
    <ligand>
        <name>[2Fe-2S] cluster</name>
        <dbReference type="ChEBI" id="CHEBI:190135"/>
        <label>2</label>
    </ligand>
</feature>
<evidence type="ECO:0000256" key="1">
    <source>
        <dbReference type="ARBA" id="ARBA00001974"/>
    </source>
</evidence>
<evidence type="ECO:0000313" key="20">
    <source>
        <dbReference type="Proteomes" id="UP001211065"/>
    </source>
</evidence>
<feature type="binding site" evidence="16">
    <location>
        <position position="51"/>
    </location>
    <ligand>
        <name>[2Fe-2S] cluster</name>
        <dbReference type="ChEBI" id="CHEBI:190135"/>
        <label>1</label>
    </ligand>
</feature>
<feature type="binding site" evidence="16">
    <location>
        <position position="1056"/>
    </location>
    <ligand>
        <name>Mo-molybdopterin</name>
        <dbReference type="ChEBI" id="CHEBI:71302"/>
    </ligand>
    <ligandPart>
        <name>Mo</name>
        <dbReference type="ChEBI" id="CHEBI:28685"/>
    </ligandPart>
</feature>
<dbReference type="EMBL" id="JADGJW010000405">
    <property type="protein sequence ID" value="KAJ3217885.1"/>
    <property type="molecule type" value="Genomic_DNA"/>
</dbReference>
<dbReference type="GO" id="GO:0016491">
    <property type="term" value="F:oxidoreductase activity"/>
    <property type="evidence" value="ECO:0007669"/>
    <property type="project" value="UniProtKB-KW"/>
</dbReference>
<dbReference type="Pfam" id="PF01315">
    <property type="entry name" value="Ald_Xan_dh_C"/>
    <property type="match status" value="1"/>
</dbReference>
<proteinExistence type="inferred from homology"/>
<feature type="domain" description="FAD-binding PCMH-type" evidence="18">
    <location>
        <begin position="215"/>
        <end position="404"/>
    </location>
</feature>
<feature type="binding site" evidence="15">
    <location>
        <begin position="243"/>
        <end position="250"/>
    </location>
    <ligand>
        <name>FAD</name>
        <dbReference type="ChEBI" id="CHEBI:57692"/>
    </ligand>
</feature>
<protein>
    <submittedName>
        <fullName evidence="19">Xylitol dehydrogenase</fullName>
    </submittedName>
</protein>
<dbReference type="GO" id="GO:0051537">
    <property type="term" value="F:2 iron, 2 sulfur cluster binding"/>
    <property type="evidence" value="ECO:0007669"/>
    <property type="project" value="UniProtKB-KW"/>
</dbReference>
<dbReference type="FunFam" id="3.30.365.10:FF:000002">
    <property type="entry name" value="Xanthine dehydrogenase oxidase"/>
    <property type="match status" value="1"/>
</dbReference>
<reference evidence="19" key="1">
    <citation type="submission" date="2020-05" db="EMBL/GenBank/DDBJ databases">
        <title>Phylogenomic resolution of chytrid fungi.</title>
        <authorList>
            <person name="Stajich J.E."/>
            <person name="Amses K."/>
            <person name="Simmons R."/>
            <person name="Seto K."/>
            <person name="Myers J."/>
            <person name="Bonds A."/>
            <person name="Quandt C.A."/>
            <person name="Barry K."/>
            <person name="Liu P."/>
            <person name="Grigoriev I."/>
            <person name="Longcore J.E."/>
            <person name="James T.Y."/>
        </authorList>
    </citation>
    <scope>NUCLEOTIDE SEQUENCE</scope>
    <source>
        <strain evidence="19">JEL0476</strain>
    </source>
</reference>
<evidence type="ECO:0000313" key="19">
    <source>
        <dbReference type="EMBL" id="KAJ3217885.1"/>
    </source>
</evidence>
<dbReference type="Pfam" id="PF02738">
    <property type="entry name" value="MoCoBD_1"/>
    <property type="match status" value="1"/>
</dbReference>
<dbReference type="Pfam" id="PF00941">
    <property type="entry name" value="FAD_binding_5"/>
    <property type="match status" value="1"/>
</dbReference>
<dbReference type="FunFam" id="3.30.365.10:FF:000004">
    <property type="entry name" value="Xanthine dehydrogenase oxidase"/>
    <property type="match status" value="1"/>
</dbReference>
<dbReference type="Pfam" id="PF20256">
    <property type="entry name" value="MoCoBD_2"/>
    <property type="match status" value="1"/>
</dbReference>
<dbReference type="Proteomes" id="UP001211065">
    <property type="component" value="Unassembled WGS sequence"/>
</dbReference>
<dbReference type="InterPro" id="IPR036856">
    <property type="entry name" value="Ald_Oxase/Xan_DH_a/b_sf"/>
</dbReference>
<feature type="active site" description="Proton acceptor" evidence="14">
    <location>
        <position position="1252"/>
    </location>
</feature>
<gene>
    <name evidence="19" type="primary">XDH1</name>
    <name evidence="19" type="ORF">HK099_005300</name>
</gene>
<dbReference type="FunFam" id="3.30.365.10:FF:000001">
    <property type="entry name" value="Xanthine dehydrogenase oxidase"/>
    <property type="match status" value="1"/>
</dbReference>
<dbReference type="FunFam" id="3.30.365.10:FF:000003">
    <property type="entry name" value="Aldehyde oxidase 1"/>
    <property type="match status" value="1"/>
</dbReference>
<feature type="binding site" evidence="15">
    <location>
        <position position="892"/>
    </location>
    <ligand>
        <name>substrate</name>
    </ligand>
</feature>
<dbReference type="SMART" id="SM01092">
    <property type="entry name" value="CO_deh_flav_C"/>
    <property type="match status" value="1"/>
</dbReference>
<keyword evidence="7 16" id="KW-0479">Metal-binding</keyword>
<dbReference type="InterPro" id="IPR036010">
    <property type="entry name" value="2Fe-2S_ferredoxin-like_sf"/>
</dbReference>
<comment type="cofactor">
    <cofactor evidence="1 15">
        <name>FAD</name>
        <dbReference type="ChEBI" id="CHEBI:57692"/>
    </cofactor>
</comment>
<dbReference type="InterPro" id="IPR008274">
    <property type="entry name" value="AldOxase/xan_DH_MoCoBD1"/>
</dbReference>
<dbReference type="PROSITE" id="PS51387">
    <property type="entry name" value="FAD_PCMH"/>
    <property type="match status" value="1"/>
</dbReference>
<keyword evidence="5" id="KW-0285">Flavoprotein</keyword>
<evidence type="ECO:0000259" key="17">
    <source>
        <dbReference type="PROSITE" id="PS51085"/>
    </source>
</evidence>
<dbReference type="InterPro" id="IPR037165">
    <property type="entry name" value="AldOxase/xan_DH_Mopterin-bd_sf"/>
</dbReference>
<dbReference type="Pfam" id="PF03450">
    <property type="entry name" value="CO_deh_flav_C"/>
    <property type="match status" value="1"/>
</dbReference>
<evidence type="ECO:0000256" key="12">
    <source>
        <dbReference type="ARBA" id="ARBA00023140"/>
    </source>
</evidence>
<evidence type="ECO:0000256" key="15">
    <source>
        <dbReference type="PIRSR" id="PIRSR000127-2"/>
    </source>
</evidence>
<keyword evidence="10 16" id="KW-0408">Iron</keyword>
<dbReference type="InterPro" id="IPR002346">
    <property type="entry name" value="Mopterin_DH_FAD-bd"/>
</dbReference>
<dbReference type="PANTHER" id="PTHR45444:SF3">
    <property type="entry name" value="XANTHINE DEHYDROGENASE"/>
    <property type="match status" value="1"/>
</dbReference>
<dbReference type="InterPro" id="IPR012675">
    <property type="entry name" value="Beta-grasp_dom_sf"/>
</dbReference>
<dbReference type="InterPro" id="IPR016208">
    <property type="entry name" value="Ald_Oxase/xanthine_DH-like"/>
</dbReference>
<feature type="binding site" evidence="15">
    <location>
        <position position="412"/>
    </location>
    <ligand>
        <name>FAD</name>
        <dbReference type="ChEBI" id="CHEBI:57692"/>
    </ligand>
</feature>
<keyword evidence="20" id="KW-1185">Reference proteome</keyword>
<sequence>MASQLKNLEVKNHLSFSINGKLTNVCNPRISQTLADYLRYEEGLTGTKVACNSGGCGACTVIQVNSDHTLTSINSCLTPLVKMEGTSIITIEGLGDQHKPNVVQQRIRDFHGRTLIKDLISLILGSPGFAMSLFSLIKNEGDNLNSNSIENNFIGNICRCTGYRPILDGAKSFIGNSCNSSCSTTKSHFTNNYLDIEDLVPFKCNHSEEAKSYYFEDDKRKWFCPNNLNDLFDFMKKYPDSEIVSGNTQIGITNLQNEKKLSKNLIFPMNVKEFKIFEVSKVGVTIGACLTISEAHVLISKLIGEERNNLEDFEIKGLTALLSALSLFAGVQIRNVATIGGSVMCSRSNSELNSCLMGLDSVVNVCSEKGVTDIKFSNFYLGDTIISLKKGEIIKSIFLPFTKKAEFVQFYKQGKKKDFSRAIVNSCFKIKVNHDLVIEEAVFAFGGMHDATSRAKHLEEGVIGKVLSKDKLINELLSSQTFDKENFSISAGQLSYRKTLAASFLQKFFSFVVNEMAIYNEHLKPLEEKELSILTDSRSVSTGKQFFEGQESESITHLSSTKHLSGDAVYVDDIPKQPKELFACWVGSAHAHAKVLSVDVSKALLMNGVVGYIDAKDIPENGSNDILRGEQLFNTETEFVGHMIGLIVAKNEETARKALELVKVEYEILPTCFTIEEAIEKKSFFCDGPSITFERGEFVGHDDDLITLEGSCKTNPQEHFYLETNVSLVIPQKEDNEFEIWMSTQDPTATQANISKLLGVQRNKVSVRVKRLGGGFGGKESRAYFLTAACTIAANKFGVPVRSRMTRSEDMSVTGQRHPVLAFYKISFTKMGKIVSFEVDVYNNAGFVEELSSGHLQRVLMHLDNCYNINNFRANGFMAKTNLPSNRAFRGFGAPQGMMIIENAVEKVAKFLKTDVSKVRELNFYKTNDKTHFNEILENVYIGRIWSEIKENSNFEKRSLEVENFNKLNKFKKRGISLIPTKFGIGFPAYLMQGGALINVYIDGTVLISHGGLEMGQGLHTKMLQIASRTLGIPVSKIHIKETNTDIVPNTAVTAASISTDLNGMAVLNGCEILNERLKPLRESKKDLSWEQLIAEAYMERIDLSARGFYKATGNFNPILIHPKILDMDYNWELKKGRINNYFTYGAAVTEVEIDVLTGAHTVMRTDILMDVGKSINPALDIGQIEGGFIQGLGWCTIEDPLISSKTGKAKTICPDSYKVPGTKDIPLDFRVSLLKGSTNKRAVFSSKGIGEPPLFLGTSVFFAIRSAIQASRIENNKNVEFTLNPPATSEKIRMLCEDNITDSFQKDKLIVDEFISS</sequence>
<dbReference type="InterPro" id="IPR005107">
    <property type="entry name" value="CO_DH_flav_C"/>
</dbReference>
<dbReference type="InterPro" id="IPR036884">
    <property type="entry name" value="2Fe-2S-bd_dom_sf"/>
</dbReference>
<feature type="binding site" evidence="15">
    <location>
        <position position="328"/>
    </location>
    <ligand>
        <name>FAD</name>
        <dbReference type="ChEBI" id="CHEBI:57692"/>
    </ligand>
</feature>
<dbReference type="InterPro" id="IPR006058">
    <property type="entry name" value="2Fe2S_fd_BS"/>
</dbReference>
<comment type="cofactor">
    <cofactor evidence="16">
        <name>[2Fe-2S] cluster</name>
        <dbReference type="ChEBI" id="CHEBI:190135"/>
    </cofactor>
    <text evidence="16">Binds 2 [2Fe-2S] clusters.</text>
</comment>
<comment type="cofactor">
    <cofactor evidence="16">
        <name>Mo-molybdopterin</name>
        <dbReference type="ChEBI" id="CHEBI:71302"/>
    </cofactor>
    <text evidence="16">Binds 1 Mo-molybdopterin (Mo-MPT) cofactor per subunit.</text>
</comment>
<dbReference type="InterPro" id="IPR016167">
    <property type="entry name" value="FAD-bd_PCMH_sub1"/>
</dbReference>
<dbReference type="CDD" id="cd00207">
    <property type="entry name" value="fer2"/>
    <property type="match status" value="1"/>
</dbReference>
<evidence type="ECO:0000256" key="4">
    <source>
        <dbReference type="ARBA" id="ARBA00022505"/>
    </source>
</evidence>
<dbReference type="SMART" id="SM01008">
    <property type="entry name" value="Ald_Xan_dh_C"/>
    <property type="match status" value="1"/>
</dbReference>
<keyword evidence="11 16" id="KW-0411">Iron-sulfur</keyword>
<feature type="domain" description="2Fe-2S ferredoxin-type" evidence="17">
    <location>
        <begin position="12"/>
        <end position="94"/>
    </location>
</feature>
<dbReference type="Pfam" id="PF01799">
    <property type="entry name" value="Fer2_2"/>
    <property type="match status" value="1"/>
</dbReference>
<evidence type="ECO:0000256" key="16">
    <source>
        <dbReference type="PIRSR" id="PIRSR000127-3"/>
    </source>
</evidence>
<evidence type="ECO:0000256" key="14">
    <source>
        <dbReference type="PIRSR" id="PIRSR000127-1"/>
    </source>
</evidence>
<feature type="binding site" evidence="15">
    <location>
        <position position="780"/>
    </location>
    <ligand>
        <name>substrate</name>
    </ligand>
</feature>
<dbReference type="InterPro" id="IPR000674">
    <property type="entry name" value="Ald_Oxase/Xan_DH_a/b"/>
</dbReference>
<dbReference type="InterPro" id="IPR046867">
    <property type="entry name" value="AldOxase/xan_DH_MoCoBD2"/>
</dbReference>
<evidence type="ECO:0000256" key="3">
    <source>
        <dbReference type="ARBA" id="ARBA00006849"/>
    </source>
</evidence>
<comment type="similarity">
    <text evidence="3">Belongs to the xanthine dehydrogenase family.</text>
</comment>
<evidence type="ECO:0000256" key="5">
    <source>
        <dbReference type="ARBA" id="ARBA00022630"/>
    </source>
</evidence>
<dbReference type="SUPFAM" id="SSF47741">
    <property type="entry name" value="CO dehydrogenase ISP C-domain like"/>
    <property type="match status" value="1"/>
</dbReference>
<comment type="subcellular location">
    <subcellularLocation>
        <location evidence="2">Peroxisome</location>
    </subcellularLocation>
</comment>
<dbReference type="InterPro" id="IPR001041">
    <property type="entry name" value="2Fe-2S_ferredoxin-type"/>
</dbReference>
<dbReference type="InterPro" id="IPR002888">
    <property type="entry name" value="2Fe-2S-bd"/>
</dbReference>
<evidence type="ECO:0000256" key="8">
    <source>
        <dbReference type="ARBA" id="ARBA00022827"/>
    </source>
</evidence>
<comment type="caution">
    <text evidence="19">The sequence shown here is derived from an EMBL/GenBank/DDBJ whole genome shotgun (WGS) entry which is preliminary data.</text>
</comment>
<dbReference type="GO" id="GO:0005506">
    <property type="term" value="F:iron ion binding"/>
    <property type="evidence" value="ECO:0007669"/>
    <property type="project" value="InterPro"/>
</dbReference>
<evidence type="ECO:0000256" key="7">
    <source>
        <dbReference type="ARBA" id="ARBA00022723"/>
    </source>
</evidence>
<dbReference type="Gene3D" id="3.90.1170.50">
    <property type="entry name" value="Aldehyde oxidase/xanthine dehydrogenase, a/b hammerhead"/>
    <property type="match status" value="1"/>
</dbReference>
<dbReference type="InterPro" id="IPR036683">
    <property type="entry name" value="CO_DH_flav_C_dom_sf"/>
</dbReference>
<name>A0AAD5U182_9FUNG</name>
<dbReference type="Gene3D" id="3.30.390.50">
    <property type="entry name" value="CO dehydrogenase flavoprotein, C-terminal domain"/>
    <property type="match status" value="1"/>
</dbReference>
<keyword evidence="8 15" id="KW-0274">FAD</keyword>
<feature type="binding site" evidence="16">
    <location>
        <position position="890"/>
    </location>
    <ligand>
        <name>Mo-molybdopterin</name>
        <dbReference type="ChEBI" id="CHEBI:71302"/>
    </ligand>
    <ligandPart>
        <name>Mo</name>
        <dbReference type="ChEBI" id="CHEBI:28685"/>
    </ligandPart>
</feature>
<dbReference type="GO" id="GO:0005777">
    <property type="term" value="C:peroxisome"/>
    <property type="evidence" value="ECO:0007669"/>
    <property type="project" value="UniProtKB-SubCell"/>
</dbReference>
<evidence type="ECO:0000256" key="11">
    <source>
        <dbReference type="ARBA" id="ARBA00023014"/>
    </source>
</evidence>
<feature type="binding site" evidence="16">
    <location>
        <position position="776"/>
    </location>
    <ligand>
        <name>Mo-molybdopterin</name>
        <dbReference type="ChEBI" id="CHEBI:71302"/>
    </ligand>
    <ligandPart>
        <name>Mo</name>
        <dbReference type="ChEBI" id="CHEBI:28685"/>
    </ligandPart>
</feature>
<feature type="binding site" evidence="16">
    <location>
        <position position="76"/>
    </location>
    <ligand>
        <name>[2Fe-2S] cluster</name>
        <dbReference type="ChEBI" id="CHEBI:190135"/>
        <label>1</label>
    </ligand>
</feature>
<dbReference type="InterPro" id="IPR016166">
    <property type="entry name" value="FAD-bd_PCMH"/>
</dbReference>
<keyword evidence="6 16" id="KW-0001">2Fe-2S</keyword>
<accession>A0AAD5U182</accession>
<keyword evidence="9" id="KW-0560">Oxidoreductase</keyword>
<dbReference type="Gene3D" id="3.30.365.10">
    <property type="entry name" value="Aldehyde oxidase/xanthine dehydrogenase, molybdopterin binding domain"/>
    <property type="match status" value="4"/>
</dbReference>
<keyword evidence="12" id="KW-0576">Peroxisome</keyword>
<evidence type="ECO:0000259" key="18">
    <source>
        <dbReference type="PROSITE" id="PS51387"/>
    </source>
</evidence>
<keyword evidence="4 16" id="KW-0500">Molybdenum</keyword>
<dbReference type="Pfam" id="PF00111">
    <property type="entry name" value="Fer2"/>
    <property type="match status" value="1"/>
</dbReference>
<dbReference type="SUPFAM" id="SSF55447">
    <property type="entry name" value="CO dehydrogenase flavoprotein C-terminal domain-like"/>
    <property type="match status" value="1"/>
</dbReference>
<evidence type="ECO:0000256" key="10">
    <source>
        <dbReference type="ARBA" id="ARBA00023004"/>
    </source>
</evidence>
<dbReference type="SUPFAM" id="SSF56176">
    <property type="entry name" value="FAD-binding/transporter-associated domain-like"/>
    <property type="match status" value="1"/>
</dbReference>
<dbReference type="PANTHER" id="PTHR45444">
    <property type="entry name" value="XANTHINE DEHYDROGENASE"/>
    <property type="match status" value="1"/>
</dbReference>